<feature type="domain" description="CobW/HypB/UreG nucleotide-binding" evidence="7">
    <location>
        <begin position="26"/>
        <end position="191"/>
    </location>
</feature>
<dbReference type="Proteomes" id="UP001064087">
    <property type="component" value="Chromosome"/>
</dbReference>
<dbReference type="PANTHER" id="PTHR13748:SF62">
    <property type="entry name" value="COBW DOMAIN-CONTAINING PROTEIN"/>
    <property type="match status" value="1"/>
</dbReference>
<dbReference type="CDD" id="cd03112">
    <property type="entry name" value="CobW-like"/>
    <property type="match status" value="1"/>
</dbReference>
<evidence type="ECO:0000256" key="1">
    <source>
        <dbReference type="ARBA" id="ARBA00022741"/>
    </source>
</evidence>
<dbReference type="Gene3D" id="3.40.50.300">
    <property type="entry name" value="P-loop containing nucleotide triphosphate hydrolases"/>
    <property type="match status" value="1"/>
</dbReference>
<evidence type="ECO:0000313" key="10">
    <source>
        <dbReference type="Proteomes" id="UP001064087"/>
    </source>
</evidence>
<proteinExistence type="inferred from homology"/>
<sequence>MQPGSNRSALPDVSSLDLTLDTTIHVSVITGSLGSGKTTLLNELLCNPHFRNTAIIVNEFGDVGLDHHLVQSASEDTILLEGGCLCCAAQGDLARAIRSLAERRERAELPLFENVLIETSGLADPGPILQSFMIDPLRLSRFKFRNLVTVFDSVLGIEAAEIMPEVPRQLAMADLIYLSKADVASDDQRMKATDFCAAINGSPISNLNTLAVSMFAADTGSQKREHVHIEHQQSDYIAIQANLRRALSDAELRQWLDALTSNLGSDLLRLKGIVRLDTLEQPVRLDVVQHLVQLPRPVEITDASCIGKLVLLVPRKRQTDAKRLVQRLIER</sequence>
<evidence type="ECO:0000256" key="5">
    <source>
        <dbReference type="ARBA" id="ARBA00045658"/>
    </source>
</evidence>
<dbReference type="Gene3D" id="3.30.1220.10">
    <property type="entry name" value="CobW-like, C-terminal domain"/>
    <property type="match status" value="1"/>
</dbReference>
<accession>A0ABY6DFA4</accession>
<protein>
    <submittedName>
        <fullName evidence="9">GTP-binding protein</fullName>
    </submittedName>
</protein>
<keyword evidence="3" id="KW-0143">Chaperone</keyword>
<dbReference type="InterPro" id="IPR003495">
    <property type="entry name" value="CobW/HypB/UreG_nucleotide-bd"/>
</dbReference>
<dbReference type="SUPFAM" id="SSF52540">
    <property type="entry name" value="P-loop containing nucleoside triphosphate hydrolases"/>
    <property type="match status" value="1"/>
</dbReference>
<dbReference type="InterPro" id="IPR051316">
    <property type="entry name" value="Zinc-reg_GTPase_activator"/>
</dbReference>
<dbReference type="RefSeq" id="WP_263048912.1">
    <property type="nucleotide sequence ID" value="NZ_CP106738.1"/>
</dbReference>
<comment type="catalytic activity">
    <reaction evidence="6">
        <text>GTP + H2O = GDP + phosphate + H(+)</text>
        <dbReference type="Rhea" id="RHEA:19669"/>
        <dbReference type="ChEBI" id="CHEBI:15377"/>
        <dbReference type="ChEBI" id="CHEBI:15378"/>
        <dbReference type="ChEBI" id="CHEBI:37565"/>
        <dbReference type="ChEBI" id="CHEBI:43474"/>
        <dbReference type="ChEBI" id="CHEBI:58189"/>
    </reaction>
    <physiologicalReaction direction="left-to-right" evidence="6">
        <dbReference type="Rhea" id="RHEA:19670"/>
    </physiologicalReaction>
</comment>
<evidence type="ECO:0000313" key="9">
    <source>
        <dbReference type="EMBL" id="UXX84784.1"/>
    </source>
</evidence>
<dbReference type="InterPro" id="IPR011629">
    <property type="entry name" value="CobW-like_C"/>
</dbReference>
<gene>
    <name evidence="9" type="ORF">N7U68_09150</name>
</gene>
<dbReference type="InterPro" id="IPR027417">
    <property type="entry name" value="P-loop_NTPase"/>
</dbReference>
<keyword evidence="2" id="KW-0378">Hydrolase</keyword>
<keyword evidence="1" id="KW-0547">Nucleotide-binding</keyword>
<dbReference type="PANTHER" id="PTHR13748">
    <property type="entry name" value="COBW-RELATED"/>
    <property type="match status" value="1"/>
</dbReference>
<dbReference type="EMBL" id="CP106738">
    <property type="protein sequence ID" value="UXX84784.1"/>
    <property type="molecule type" value="Genomic_DNA"/>
</dbReference>
<reference evidence="9" key="1">
    <citation type="submission" date="2022-10" db="EMBL/GenBank/DDBJ databases">
        <title>Roseovarius pelagicus sp. nov., isolated from Arctic seawater.</title>
        <authorList>
            <person name="Hong Y.W."/>
            <person name="Hwang C.Y."/>
        </authorList>
    </citation>
    <scope>NUCLEOTIDE SEQUENCE</scope>
    <source>
        <strain evidence="9">HL-MP18</strain>
    </source>
</reference>
<feature type="domain" description="CobW C-terminal" evidence="8">
    <location>
        <begin position="242"/>
        <end position="311"/>
    </location>
</feature>
<evidence type="ECO:0000256" key="3">
    <source>
        <dbReference type="ARBA" id="ARBA00023186"/>
    </source>
</evidence>
<keyword evidence="10" id="KW-1185">Reference proteome</keyword>
<dbReference type="InterPro" id="IPR036627">
    <property type="entry name" value="CobW-likC_sf"/>
</dbReference>
<evidence type="ECO:0000259" key="7">
    <source>
        <dbReference type="Pfam" id="PF02492"/>
    </source>
</evidence>
<organism evidence="9 10">
    <name type="scientific">Roseovarius pelagicus</name>
    <dbReference type="NCBI Taxonomy" id="2980108"/>
    <lineage>
        <taxon>Bacteria</taxon>
        <taxon>Pseudomonadati</taxon>
        <taxon>Pseudomonadota</taxon>
        <taxon>Alphaproteobacteria</taxon>
        <taxon>Rhodobacterales</taxon>
        <taxon>Roseobacteraceae</taxon>
        <taxon>Roseovarius</taxon>
    </lineage>
</organism>
<dbReference type="SUPFAM" id="SSF90002">
    <property type="entry name" value="Hypothetical protein YjiA, C-terminal domain"/>
    <property type="match status" value="1"/>
</dbReference>
<dbReference type="Pfam" id="PF02492">
    <property type="entry name" value="cobW"/>
    <property type="match status" value="1"/>
</dbReference>
<evidence type="ECO:0000259" key="8">
    <source>
        <dbReference type="Pfam" id="PF07683"/>
    </source>
</evidence>
<comment type="similarity">
    <text evidence="4">Belongs to the SIMIBI class G3E GTPase family. ZNG1 subfamily.</text>
</comment>
<evidence type="ECO:0000256" key="6">
    <source>
        <dbReference type="ARBA" id="ARBA00049117"/>
    </source>
</evidence>
<evidence type="ECO:0000256" key="2">
    <source>
        <dbReference type="ARBA" id="ARBA00022801"/>
    </source>
</evidence>
<comment type="function">
    <text evidence="5">Zinc chaperone that directly transfers zinc cofactor to target proteins, thereby activating them. Zinc is transferred from the CXCC motif in the GTPase domain to the zinc binding site in target proteins in a process requiring GTP hydrolysis.</text>
</comment>
<name>A0ABY6DFA4_9RHOB</name>
<dbReference type="Pfam" id="PF07683">
    <property type="entry name" value="CobW_C"/>
    <property type="match status" value="1"/>
</dbReference>
<evidence type="ECO:0000256" key="4">
    <source>
        <dbReference type="ARBA" id="ARBA00034320"/>
    </source>
</evidence>